<feature type="region of interest" description="Disordered" evidence="6">
    <location>
        <begin position="131"/>
        <end position="159"/>
    </location>
</feature>
<evidence type="ECO:0000313" key="9">
    <source>
        <dbReference type="Proteomes" id="UP001596296"/>
    </source>
</evidence>
<keyword evidence="9" id="KW-1185">Reference proteome</keyword>
<protein>
    <submittedName>
        <fullName evidence="8">Desampylase</fullName>
        <ecNumber evidence="8">3.4.19.15</ecNumber>
    </submittedName>
</protein>
<dbReference type="SUPFAM" id="SSF102712">
    <property type="entry name" value="JAB1/MPN domain"/>
    <property type="match status" value="1"/>
</dbReference>
<name>A0ABD5UQP1_9EURY</name>
<gene>
    <name evidence="8" type="ORF">ACFQE9_04060</name>
</gene>
<evidence type="ECO:0000259" key="7">
    <source>
        <dbReference type="PROSITE" id="PS50249"/>
    </source>
</evidence>
<dbReference type="InterPro" id="IPR037518">
    <property type="entry name" value="MPN"/>
</dbReference>
<dbReference type="InterPro" id="IPR053551">
    <property type="entry name" value="Metalloprotease_DSAMP"/>
</dbReference>
<proteinExistence type="predicted"/>
<keyword evidence="3 8" id="KW-0378">Hydrolase</keyword>
<evidence type="ECO:0000256" key="6">
    <source>
        <dbReference type="SAM" id="MobiDB-lite"/>
    </source>
</evidence>
<dbReference type="GO" id="GO:0046872">
    <property type="term" value="F:metal ion binding"/>
    <property type="evidence" value="ECO:0007669"/>
    <property type="project" value="UniProtKB-KW"/>
</dbReference>
<feature type="domain" description="MPN" evidence="7">
    <location>
        <begin position="2"/>
        <end position="129"/>
    </location>
</feature>
<dbReference type="GO" id="GO:0006508">
    <property type="term" value="P:proteolysis"/>
    <property type="evidence" value="ECO:0007669"/>
    <property type="project" value="UniProtKB-KW"/>
</dbReference>
<organism evidence="8 9">
    <name type="scientific">Halopenitus salinus</name>
    <dbReference type="NCBI Taxonomy" id="1198295"/>
    <lineage>
        <taxon>Archaea</taxon>
        <taxon>Methanobacteriati</taxon>
        <taxon>Methanobacteriota</taxon>
        <taxon>Stenosarchaea group</taxon>
        <taxon>Halobacteria</taxon>
        <taxon>Halobacteriales</taxon>
        <taxon>Haloferacaceae</taxon>
        <taxon>Halopenitus</taxon>
    </lineage>
</organism>
<evidence type="ECO:0000256" key="3">
    <source>
        <dbReference type="ARBA" id="ARBA00022801"/>
    </source>
</evidence>
<dbReference type="InterPro" id="IPR028090">
    <property type="entry name" value="JAB_dom_prok"/>
</dbReference>
<evidence type="ECO:0000256" key="4">
    <source>
        <dbReference type="ARBA" id="ARBA00022833"/>
    </source>
</evidence>
<dbReference type="EMBL" id="JBHSXL010000003">
    <property type="protein sequence ID" value="MFC6891794.1"/>
    <property type="molecule type" value="Genomic_DNA"/>
</dbReference>
<dbReference type="GO" id="GO:0008237">
    <property type="term" value="F:metallopeptidase activity"/>
    <property type="evidence" value="ECO:0007669"/>
    <property type="project" value="UniProtKB-KW"/>
</dbReference>
<comment type="caution">
    <text evidence="8">The sequence shown here is derived from an EMBL/GenBank/DDBJ whole genome shotgun (WGS) entry which is preliminary data.</text>
</comment>
<dbReference type="PANTHER" id="PTHR34858">
    <property type="entry name" value="CYSO-CYSTEINE PEPTIDASE"/>
    <property type="match status" value="1"/>
</dbReference>
<keyword evidence="2" id="KW-0479">Metal-binding</keyword>
<evidence type="ECO:0000256" key="2">
    <source>
        <dbReference type="ARBA" id="ARBA00022723"/>
    </source>
</evidence>
<dbReference type="InterPro" id="IPR000555">
    <property type="entry name" value="JAMM/MPN+_dom"/>
</dbReference>
<evidence type="ECO:0000313" key="8">
    <source>
        <dbReference type="EMBL" id="MFC6891794.1"/>
    </source>
</evidence>
<dbReference type="PROSITE" id="PS50249">
    <property type="entry name" value="MPN"/>
    <property type="match status" value="1"/>
</dbReference>
<dbReference type="Pfam" id="PF14464">
    <property type="entry name" value="Prok-JAB"/>
    <property type="match status" value="1"/>
</dbReference>
<dbReference type="NCBIfam" id="NF041370">
    <property type="entry name" value="desamp_Halo"/>
    <property type="match status" value="1"/>
</dbReference>
<dbReference type="InterPro" id="IPR051929">
    <property type="entry name" value="VirAsm_ModProt"/>
</dbReference>
<dbReference type="EC" id="3.4.19.15" evidence="8"/>
<dbReference type="AlphaFoldDB" id="A0ABD5UQP1"/>
<keyword evidence="5" id="KW-0482">Metalloprotease</keyword>
<dbReference type="Proteomes" id="UP001596296">
    <property type="component" value="Unassembled WGS sequence"/>
</dbReference>
<evidence type="ECO:0000256" key="1">
    <source>
        <dbReference type="ARBA" id="ARBA00022670"/>
    </source>
</evidence>
<dbReference type="RefSeq" id="WP_379740714.1">
    <property type="nucleotide sequence ID" value="NZ_JBHSVN010000001.1"/>
</dbReference>
<dbReference type="Gene3D" id="3.40.140.10">
    <property type="entry name" value="Cytidine Deaminase, domain 2"/>
    <property type="match status" value="1"/>
</dbReference>
<accession>A0ABD5UQP1</accession>
<keyword evidence="4" id="KW-0862">Zinc</keyword>
<dbReference type="SMART" id="SM00232">
    <property type="entry name" value="JAB_MPN"/>
    <property type="match status" value="1"/>
</dbReference>
<feature type="compositionally biased region" description="Basic and acidic residues" evidence="6">
    <location>
        <begin position="131"/>
        <end position="150"/>
    </location>
</feature>
<keyword evidence="1" id="KW-0645">Protease</keyword>
<evidence type="ECO:0000256" key="5">
    <source>
        <dbReference type="ARBA" id="ARBA00023049"/>
    </source>
</evidence>
<dbReference type="PANTHER" id="PTHR34858:SF1">
    <property type="entry name" value="CYSO-CYSTEINE PEPTIDASE"/>
    <property type="match status" value="1"/>
</dbReference>
<sequence>MIEFTREAYDDVVDHAMTGGDEEVCGVLAGTFERGADAESRVVRTRPADNAAETPATRYRIDPEELFEIVEAIEAAGREVVGFYHSHPTGPTRPSGTDVARATWTDRSYVICALDGRPFVGSWRWRGDEGRFEPETVSVRPRDRSSRVAEDDRDEAETC</sequence>
<dbReference type="CDD" id="cd08070">
    <property type="entry name" value="MPN_like"/>
    <property type="match status" value="1"/>
</dbReference>
<reference evidence="8 9" key="1">
    <citation type="journal article" date="2019" name="Int. J. Syst. Evol. Microbiol.">
        <title>The Global Catalogue of Microorganisms (GCM) 10K type strain sequencing project: providing services to taxonomists for standard genome sequencing and annotation.</title>
        <authorList>
            <consortium name="The Broad Institute Genomics Platform"/>
            <consortium name="The Broad Institute Genome Sequencing Center for Infectious Disease"/>
            <person name="Wu L."/>
            <person name="Ma J."/>
        </authorList>
    </citation>
    <scope>NUCLEOTIDE SEQUENCE [LARGE SCALE GENOMIC DNA]</scope>
    <source>
        <strain evidence="8 9">SKJ47</strain>
    </source>
</reference>